<dbReference type="GO" id="GO:0005737">
    <property type="term" value="C:cytoplasm"/>
    <property type="evidence" value="ECO:0007669"/>
    <property type="project" value="TreeGrafter"/>
</dbReference>
<keyword evidence="3 6" id="KW-0863">Zinc-finger</keyword>
<feature type="compositionally biased region" description="Low complexity" evidence="7">
    <location>
        <begin position="36"/>
        <end position="59"/>
    </location>
</feature>
<evidence type="ECO:0000256" key="2">
    <source>
        <dbReference type="ARBA" id="ARBA00022737"/>
    </source>
</evidence>
<dbReference type="SUPFAM" id="SSF57938">
    <property type="entry name" value="DnaJ/Hsp40 cysteine-rich domain"/>
    <property type="match status" value="1"/>
</dbReference>
<keyword evidence="2" id="KW-0677">Repeat</keyword>
<dbReference type="GO" id="GO:0031072">
    <property type="term" value="F:heat shock protein binding"/>
    <property type="evidence" value="ECO:0007669"/>
    <property type="project" value="InterPro"/>
</dbReference>
<sequence>MWARPAARQVCSSCAAAQKRELASLTAQQGLAQSGARRAAGAEARSAARSGAGSRPLASTLQFSGGSATATNSWRRGFHGSSRLLNKDYYEVLGVGRDADEKTLKKRYRELAKKYHPDSSSEEDATARFQEITQAYEVLSNPEKRQAYDNFGPNFENMGGGGGGGGFGGFGGGGGGFGGFEDFFSGGFSQQGGGRAANTAGEDLGIRVNLTFDEAVRGTTKTVNYLADIKCSSCSGSGAKEGESPDYKTCSACNGQGVRMSLVGGFIQVPTACEVCQGAGRTIKNKCSTCSGSGVEKDQRQTMELDIPAGVDNGMTMTRAGLGSAGVRGGRPGNLVIEFGVLPDKYFRRRGADVYTDCTISLAQAVLGGKVPVRTLDGEIDLKVATGVNNGETHRLRNKGISQVNRPGARGDHFVKIEVEMPTELTDRQRELMKEFQEEEEAKKQKSK</sequence>
<dbReference type="PRINTS" id="PR00625">
    <property type="entry name" value="JDOMAIN"/>
</dbReference>
<dbReference type="GO" id="GO:0042026">
    <property type="term" value="P:protein refolding"/>
    <property type="evidence" value="ECO:0007669"/>
    <property type="project" value="TreeGrafter"/>
</dbReference>
<dbReference type="Proteomes" id="UP000241890">
    <property type="component" value="Unassembled WGS sequence"/>
</dbReference>
<dbReference type="Pfam" id="PF00684">
    <property type="entry name" value="DnaJ_CXXCXGXG"/>
    <property type="match status" value="1"/>
</dbReference>
<dbReference type="InterPro" id="IPR036869">
    <property type="entry name" value="J_dom_sf"/>
</dbReference>
<evidence type="ECO:0000313" key="11">
    <source>
        <dbReference type="Proteomes" id="UP000241890"/>
    </source>
</evidence>
<proteinExistence type="inferred from homology"/>
<dbReference type="InterPro" id="IPR012724">
    <property type="entry name" value="DnaJ"/>
</dbReference>
<dbReference type="GO" id="GO:0051082">
    <property type="term" value="F:unfolded protein binding"/>
    <property type="evidence" value="ECO:0007669"/>
    <property type="project" value="InterPro"/>
</dbReference>
<dbReference type="InterPro" id="IPR036410">
    <property type="entry name" value="HSP_DnaJ_Cys-rich_dom_sf"/>
</dbReference>
<dbReference type="Pfam" id="PF00226">
    <property type="entry name" value="DnaJ"/>
    <property type="match status" value="1"/>
</dbReference>
<name>A0A2R5GSS6_9STRA</name>
<dbReference type="CDD" id="cd10719">
    <property type="entry name" value="DnaJ_zf"/>
    <property type="match status" value="1"/>
</dbReference>
<reference evidence="10 11" key="1">
    <citation type="submission" date="2017-12" db="EMBL/GenBank/DDBJ databases">
        <title>Sequencing, de novo assembly and annotation of complete genome of a new Thraustochytrid species, strain FCC1311.</title>
        <authorList>
            <person name="Sedici K."/>
            <person name="Godart F."/>
            <person name="Aiese Cigliano R."/>
            <person name="Sanseverino W."/>
            <person name="Barakat M."/>
            <person name="Ortet P."/>
            <person name="Marechal E."/>
            <person name="Cagnac O."/>
            <person name="Amato A."/>
        </authorList>
    </citation>
    <scope>NUCLEOTIDE SEQUENCE [LARGE SCALE GENOMIC DNA]</scope>
</reference>
<evidence type="ECO:0000256" key="6">
    <source>
        <dbReference type="PROSITE-ProRule" id="PRU00546"/>
    </source>
</evidence>
<feature type="domain" description="CR-type" evidence="9">
    <location>
        <begin position="218"/>
        <end position="299"/>
    </location>
</feature>
<dbReference type="NCBIfam" id="NF008035">
    <property type="entry name" value="PRK10767.1"/>
    <property type="match status" value="1"/>
</dbReference>
<dbReference type="SUPFAM" id="SSF46565">
    <property type="entry name" value="Chaperone J-domain"/>
    <property type="match status" value="1"/>
</dbReference>
<keyword evidence="5" id="KW-0143">Chaperone</keyword>
<comment type="caution">
    <text evidence="10">The sequence shown here is derived from an EMBL/GenBank/DDBJ whole genome shotgun (WGS) entry which is preliminary data.</text>
</comment>
<dbReference type="GO" id="GO:0005524">
    <property type="term" value="F:ATP binding"/>
    <property type="evidence" value="ECO:0007669"/>
    <property type="project" value="InterPro"/>
</dbReference>
<dbReference type="EMBL" id="BEYU01000104">
    <property type="protein sequence ID" value="GBG31703.1"/>
    <property type="molecule type" value="Genomic_DNA"/>
</dbReference>
<dbReference type="PROSITE" id="PS00636">
    <property type="entry name" value="DNAJ_1"/>
    <property type="match status" value="1"/>
</dbReference>
<dbReference type="InterPro" id="IPR008971">
    <property type="entry name" value="HSP40/DnaJ_pept-bd"/>
</dbReference>
<evidence type="ECO:0000259" key="9">
    <source>
        <dbReference type="PROSITE" id="PS51188"/>
    </source>
</evidence>
<dbReference type="Pfam" id="PF01556">
    <property type="entry name" value="DnaJ_C"/>
    <property type="match status" value="1"/>
</dbReference>
<dbReference type="FunCoup" id="A0A2R5GSS6">
    <property type="interactions" value="292"/>
</dbReference>
<evidence type="ECO:0000256" key="1">
    <source>
        <dbReference type="ARBA" id="ARBA00022723"/>
    </source>
</evidence>
<dbReference type="Gene3D" id="1.10.287.110">
    <property type="entry name" value="DnaJ domain"/>
    <property type="match status" value="1"/>
</dbReference>
<dbReference type="OrthoDB" id="10256793at2759"/>
<feature type="region of interest" description="Disordered" evidence="7">
    <location>
        <begin position="36"/>
        <end position="60"/>
    </location>
</feature>
<dbReference type="AlphaFoldDB" id="A0A2R5GSS6"/>
<dbReference type="PANTHER" id="PTHR43096">
    <property type="entry name" value="DNAJ HOMOLOG 1, MITOCHONDRIAL-RELATED"/>
    <property type="match status" value="1"/>
</dbReference>
<dbReference type="InParanoid" id="A0A2R5GSS6"/>
<keyword evidence="11" id="KW-1185">Reference proteome</keyword>
<protein>
    <submittedName>
        <fullName evidence="10">DnaJ protein-like</fullName>
    </submittedName>
</protein>
<keyword evidence="4 6" id="KW-0862">Zinc</keyword>
<feature type="domain" description="J" evidence="8">
    <location>
        <begin position="88"/>
        <end position="152"/>
    </location>
</feature>
<dbReference type="InterPro" id="IPR002939">
    <property type="entry name" value="DnaJ_C"/>
</dbReference>
<dbReference type="PANTHER" id="PTHR43096:SF52">
    <property type="entry name" value="DNAJ HOMOLOG 1, MITOCHONDRIAL-RELATED"/>
    <property type="match status" value="1"/>
</dbReference>
<dbReference type="InterPro" id="IPR001305">
    <property type="entry name" value="HSP_DnaJ_Cys-rich_dom"/>
</dbReference>
<evidence type="ECO:0000256" key="5">
    <source>
        <dbReference type="ARBA" id="ARBA00023186"/>
    </source>
</evidence>
<feature type="zinc finger region" description="CR-type" evidence="6">
    <location>
        <begin position="218"/>
        <end position="299"/>
    </location>
</feature>
<dbReference type="GO" id="GO:0008270">
    <property type="term" value="F:zinc ion binding"/>
    <property type="evidence" value="ECO:0007669"/>
    <property type="project" value="UniProtKB-KW"/>
</dbReference>
<evidence type="ECO:0000256" key="3">
    <source>
        <dbReference type="ARBA" id="ARBA00022771"/>
    </source>
</evidence>
<dbReference type="GO" id="GO:0009408">
    <property type="term" value="P:response to heat"/>
    <property type="evidence" value="ECO:0007669"/>
    <property type="project" value="InterPro"/>
</dbReference>
<dbReference type="Gene3D" id="2.10.230.10">
    <property type="entry name" value="Heat shock protein DnaJ, cysteine-rich domain"/>
    <property type="match status" value="1"/>
</dbReference>
<evidence type="ECO:0000256" key="7">
    <source>
        <dbReference type="SAM" id="MobiDB-lite"/>
    </source>
</evidence>
<dbReference type="FunFam" id="2.10.230.10:FF:000002">
    <property type="entry name" value="Molecular chaperone DnaJ"/>
    <property type="match status" value="1"/>
</dbReference>
<dbReference type="Gene3D" id="2.60.260.20">
    <property type="entry name" value="Urease metallochaperone UreE, N-terminal domain"/>
    <property type="match status" value="2"/>
</dbReference>
<dbReference type="FunFam" id="2.60.260.20:FF:000005">
    <property type="entry name" value="Chaperone protein dnaJ 1, mitochondrial"/>
    <property type="match status" value="1"/>
</dbReference>
<dbReference type="PROSITE" id="PS50076">
    <property type="entry name" value="DNAJ_2"/>
    <property type="match status" value="1"/>
</dbReference>
<dbReference type="CDD" id="cd06257">
    <property type="entry name" value="DnaJ"/>
    <property type="match status" value="1"/>
</dbReference>
<evidence type="ECO:0000313" key="10">
    <source>
        <dbReference type="EMBL" id="GBG31703.1"/>
    </source>
</evidence>
<organism evidence="10 11">
    <name type="scientific">Hondaea fermentalgiana</name>
    <dbReference type="NCBI Taxonomy" id="2315210"/>
    <lineage>
        <taxon>Eukaryota</taxon>
        <taxon>Sar</taxon>
        <taxon>Stramenopiles</taxon>
        <taxon>Bigyra</taxon>
        <taxon>Labyrinthulomycetes</taxon>
        <taxon>Thraustochytrida</taxon>
        <taxon>Thraustochytriidae</taxon>
        <taxon>Hondaea</taxon>
    </lineage>
</organism>
<dbReference type="SMART" id="SM00271">
    <property type="entry name" value="DnaJ"/>
    <property type="match status" value="1"/>
</dbReference>
<gene>
    <name evidence="10" type="ORF">FCC1311_079282</name>
</gene>
<dbReference type="PROSITE" id="PS51188">
    <property type="entry name" value="ZF_CR"/>
    <property type="match status" value="1"/>
</dbReference>
<evidence type="ECO:0000259" key="8">
    <source>
        <dbReference type="PROSITE" id="PS50076"/>
    </source>
</evidence>
<dbReference type="CDD" id="cd10747">
    <property type="entry name" value="DnaJ_C"/>
    <property type="match status" value="1"/>
</dbReference>
<evidence type="ECO:0000256" key="4">
    <source>
        <dbReference type="ARBA" id="ARBA00022833"/>
    </source>
</evidence>
<dbReference type="HAMAP" id="MF_01152">
    <property type="entry name" value="DnaJ"/>
    <property type="match status" value="1"/>
</dbReference>
<dbReference type="InterPro" id="IPR001623">
    <property type="entry name" value="DnaJ_domain"/>
</dbReference>
<dbReference type="InterPro" id="IPR018253">
    <property type="entry name" value="DnaJ_domain_CS"/>
</dbReference>
<accession>A0A2R5GSS6</accession>
<keyword evidence="1 6" id="KW-0479">Metal-binding</keyword>
<dbReference type="SUPFAM" id="SSF49493">
    <property type="entry name" value="HSP40/DnaJ peptide-binding domain"/>
    <property type="match status" value="2"/>
</dbReference>